<evidence type="ECO:0000259" key="9">
    <source>
        <dbReference type="Pfam" id="PF21082"/>
    </source>
</evidence>
<name>N1WQZ2_9FLAO</name>
<dbReference type="InterPro" id="IPR049142">
    <property type="entry name" value="MS_channel_1st"/>
</dbReference>
<dbReference type="STRING" id="1189619.pgond44_06090"/>
<reference evidence="11 12" key="1">
    <citation type="journal article" date="2014" name="Genome Biol. Evol.">
        <title>Extensive gene acquisition in the extremely psychrophilic bacterial species Psychroflexus torquis and the link to sea-ice ecosystem specialism.</title>
        <authorList>
            <person name="Feng S."/>
            <person name="Powell S.M."/>
            <person name="Wilson R."/>
            <person name="Bowman J.P."/>
        </authorList>
    </citation>
    <scope>NUCLEOTIDE SEQUENCE [LARGE SCALE GENOMIC DNA]</scope>
    <source>
        <strain evidence="11 12">ACAM 44</strain>
    </source>
</reference>
<protein>
    <submittedName>
        <fullName evidence="11">Mechanosensitive channel protein (MscS family)</fullName>
    </submittedName>
</protein>
<dbReference type="InterPro" id="IPR023408">
    <property type="entry name" value="MscS_beta-dom_sf"/>
</dbReference>
<dbReference type="InterPro" id="IPR049278">
    <property type="entry name" value="MS_channel_C"/>
</dbReference>
<dbReference type="GO" id="GO:0008381">
    <property type="term" value="F:mechanosensitive monoatomic ion channel activity"/>
    <property type="evidence" value="ECO:0007669"/>
    <property type="project" value="InterPro"/>
</dbReference>
<dbReference type="PROSITE" id="PS01246">
    <property type="entry name" value="UPF0003"/>
    <property type="match status" value="1"/>
</dbReference>
<dbReference type="GO" id="GO:0005886">
    <property type="term" value="C:plasma membrane"/>
    <property type="evidence" value="ECO:0007669"/>
    <property type="project" value="UniProtKB-SubCell"/>
</dbReference>
<evidence type="ECO:0000259" key="10">
    <source>
        <dbReference type="Pfam" id="PF21088"/>
    </source>
</evidence>
<evidence type="ECO:0000256" key="4">
    <source>
        <dbReference type="ARBA" id="ARBA00022692"/>
    </source>
</evidence>
<evidence type="ECO:0000313" key="12">
    <source>
        <dbReference type="Proteomes" id="UP000012317"/>
    </source>
</evidence>
<organism evidence="11 12">
    <name type="scientific">Psychroflexus gondwanensis ACAM 44</name>
    <dbReference type="NCBI Taxonomy" id="1189619"/>
    <lineage>
        <taxon>Bacteria</taxon>
        <taxon>Pseudomonadati</taxon>
        <taxon>Bacteroidota</taxon>
        <taxon>Flavobacteriia</taxon>
        <taxon>Flavobacteriales</taxon>
        <taxon>Flavobacteriaceae</taxon>
        <taxon>Psychroflexus</taxon>
    </lineage>
</organism>
<dbReference type="InterPro" id="IPR011014">
    <property type="entry name" value="MscS_channel_TM-2"/>
</dbReference>
<dbReference type="SUPFAM" id="SSF50182">
    <property type="entry name" value="Sm-like ribonucleoproteins"/>
    <property type="match status" value="1"/>
</dbReference>
<feature type="transmembrane region" description="Helical" evidence="7">
    <location>
        <begin position="88"/>
        <end position="108"/>
    </location>
</feature>
<dbReference type="Gene3D" id="1.10.287.1260">
    <property type="match status" value="1"/>
</dbReference>
<feature type="domain" description="Mechanosensitive ion channel MscS C-terminal" evidence="9">
    <location>
        <begin position="209"/>
        <end position="293"/>
    </location>
</feature>
<evidence type="ECO:0000313" key="11">
    <source>
        <dbReference type="EMBL" id="EMY81400.1"/>
    </source>
</evidence>
<evidence type="ECO:0000256" key="6">
    <source>
        <dbReference type="ARBA" id="ARBA00023136"/>
    </source>
</evidence>
<feature type="transmembrane region" description="Helical" evidence="7">
    <location>
        <begin position="48"/>
        <end position="67"/>
    </location>
</feature>
<dbReference type="InterPro" id="IPR010920">
    <property type="entry name" value="LSM_dom_sf"/>
</dbReference>
<evidence type="ECO:0000259" key="8">
    <source>
        <dbReference type="Pfam" id="PF00924"/>
    </source>
</evidence>
<keyword evidence="5 7" id="KW-1133">Transmembrane helix</keyword>
<proteinExistence type="inferred from homology"/>
<dbReference type="eggNOG" id="COG0668">
    <property type="taxonomic scope" value="Bacteria"/>
</dbReference>
<dbReference type="PANTHER" id="PTHR30221:SF1">
    <property type="entry name" value="SMALL-CONDUCTANCE MECHANOSENSITIVE CHANNEL"/>
    <property type="match status" value="1"/>
</dbReference>
<dbReference type="Gene3D" id="2.30.30.60">
    <property type="match status" value="1"/>
</dbReference>
<evidence type="ECO:0000256" key="3">
    <source>
        <dbReference type="ARBA" id="ARBA00022475"/>
    </source>
</evidence>
<keyword evidence="12" id="KW-1185">Reference proteome</keyword>
<dbReference type="Pfam" id="PF21088">
    <property type="entry name" value="MS_channel_1st"/>
    <property type="match status" value="1"/>
</dbReference>
<dbReference type="InterPro" id="IPR006685">
    <property type="entry name" value="MscS_channel_2nd"/>
</dbReference>
<comment type="caution">
    <text evidence="11">The sequence shown here is derived from an EMBL/GenBank/DDBJ whole genome shotgun (WGS) entry which is preliminary data.</text>
</comment>
<comment type="similarity">
    <text evidence="2">Belongs to the MscS (TC 1.A.23) family.</text>
</comment>
<feature type="domain" description="Mechanosensitive ion channel transmembrane helices 2/3" evidence="10">
    <location>
        <begin position="91"/>
        <end position="134"/>
    </location>
</feature>
<dbReference type="SUPFAM" id="SSF82689">
    <property type="entry name" value="Mechanosensitive channel protein MscS (YggB), C-terminal domain"/>
    <property type="match status" value="1"/>
</dbReference>
<feature type="transmembrane region" description="Helical" evidence="7">
    <location>
        <begin position="114"/>
        <end position="133"/>
    </location>
</feature>
<evidence type="ECO:0000256" key="7">
    <source>
        <dbReference type="SAM" id="Phobius"/>
    </source>
</evidence>
<keyword evidence="6 7" id="KW-0472">Membrane</keyword>
<dbReference type="InterPro" id="IPR011066">
    <property type="entry name" value="MscS_channel_C_sf"/>
</dbReference>
<accession>N1WQZ2</accession>
<feature type="domain" description="Mechanosensitive ion channel MscS" evidence="8">
    <location>
        <begin position="136"/>
        <end position="202"/>
    </location>
</feature>
<keyword evidence="3" id="KW-1003">Cell membrane</keyword>
<dbReference type="AlphaFoldDB" id="N1WQZ2"/>
<dbReference type="InterPro" id="IPR006686">
    <property type="entry name" value="MscS_channel_CS"/>
</dbReference>
<evidence type="ECO:0000256" key="5">
    <source>
        <dbReference type="ARBA" id="ARBA00022989"/>
    </source>
</evidence>
<comment type="subcellular location">
    <subcellularLocation>
        <location evidence="1">Cell membrane</location>
        <topology evidence="1">Multi-pass membrane protein</topology>
    </subcellularLocation>
</comment>
<dbReference type="Pfam" id="PF00924">
    <property type="entry name" value="MS_channel_2nd"/>
    <property type="match status" value="1"/>
</dbReference>
<evidence type="ECO:0000256" key="2">
    <source>
        <dbReference type="ARBA" id="ARBA00008017"/>
    </source>
</evidence>
<dbReference type="PANTHER" id="PTHR30221">
    <property type="entry name" value="SMALL-CONDUCTANCE MECHANOSENSITIVE CHANNEL"/>
    <property type="match status" value="1"/>
</dbReference>
<dbReference type="Gene3D" id="3.30.70.100">
    <property type="match status" value="1"/>
</dbReference>
<keyword evidence="4 7" id="KW-0812">Transmembrane</keyword>
<dbReference type="InterPro" id="IPR045275">
    <property type="entry name" value="MscS_archaea/bacteria_type"/>
</dbReference>
<dbReference type="Pfam" id="PF21082">
    <property type="entry name" value="MS_channel_3rd"/>
    <property type="match status" value="1"/>
</dbReference>
<evidence type="ECO:0000256" key="1">
    <source>
        <dbReference type="ARBA" id="ARBA00004651"/>
    </source>
</evidence>
<dbReference type="SUPFAM" id="SSF82861">
    <property type="entry name" value="Mechanosensitive channel protein MscS (YggB), transmembrane region"/>
    <property type="match status" value="1"/>
</dbReference>
<dbReference type="Proteomes" id="UP000012317">
    <property type="component" value="Unassembled WGS sequence"/>
</dbReference>
<sequence>MDYEDRRKAARLRNIYMQNSEVVENTEKAWSELTTKVYDWVDSLVINLPNFILAVVVFILFVIFAKYSSKLVDRIFRKSSAQDSIRTVSVKVFKVAIILLGLFLSLGILNLNTVLTSILGAAGVVGLAVGFALQGTLHNTFAGVIISFIPKLQIGDWVETNDYSGFVVDINLRSVIIQTVDYNLVVIPNSKIVDTPFKNFSRTPRGRVILSCGVGYESDLPKVQEITENAIKAKFEQLPGESIQFFYTEFGSSSINYIIRFWTDVTNQADVYKAQHAAILAIKEAYNEQNINIPFPIRTLDFGKNKFRSETLDIRDARD</sequence>
<dbReference type="EMBL" id="APLF01000005">
    <property type="protein sequence ID" value="EMY81400.1"/>
    <property type="molecule type" value="Genomic_DNA"/>
</dbReference>
<gene>
    <name evidence="11" type="ORF">pgond44_06090</name>
</gene>
<dbReference type="PATRIC" id="fig|1189619.4.peg.1258"/>